<comment type="caution">
    <text evidence="2">The sequence shown here is derived from an EMBL/GenBank/DDBJ whole genome shotgun (WGS) entry which is preliminary data.</text>
</comment>
<protein>
    <submittedName>
        <fullName evidence="2">Uncharacterized protein</fullName>
    </submittedName>
</protein>
<proteinExistence type="predicted"/>
<evidence type="ECO:0000313" key="3">
    <source>
        <dbReference type="Proteomes" id="UP001152607"/>
    </source>
</evidence>
<feature type="region of interest" description="Disordered" evidence="1">
    <location>
        <begin position="47"/>
        <end position="117"/>
    </location>
</feature>
<accession>A0A9W4XXD9</accession>
<name>A0A9W4XXD9_9PLEO</name>
<reference evidence="2" key="1">
    <citation type="submission" date="2023-01" db="EMBL/GenBank/DDBJ databases">
        <authorList>
            <person name="Van Ghelder C."/>
            <person name="Rancurel C."/>
        </authorList>
    </citation>
    <scope>NUCLEOTIDE SEQUENCE</scope>
    <source>
        <strain evidence="2">CNCM I-4278</strain>
    </source>
</reference>
<dbReference type="AlphaFoldDB" id="A0A9W4XXD9"/>
<sequence length="117" mass="13216">MDKHQKIEKISTPPYLWNPVLLANPNKAPPYPTLLSTLLHSTAQALFPKPNHTSKKNGLHPLQKPQDHQDHHHHLPLQINHPSSPAPLPKTCNPSKHISKNRTTTTTETSSRSRKDM</sequence>
<dbReference type="Proteomes" id="UP001152607">
    <property type="component" value="Unassembled WGS sequence"/>
</dbReference>
<organism evidence="2 3">
    <name type="scientific">Periconia digitata</name>
    <dbReference type="NCBI Taxonomy" id="1303443"/>
    <lineage>
        <taxon>Eukaryota</taxon>
        <taxon>Fungi</taxon>
        <taxon>Dikarya</taxon>
        <taxon>Ascomycota</taxon>
        <taxon>Pezizomycotina</taxon>
        <taxon>Dothideomycetes</taxon>
        <taxon>Pleosporomycetidae</taxon>
        <taxon>Pleosporales</taxon>
        <taxon>Massarineae</taxon>
        <taxon>Periconiaceae</taxon>
        <taxon>Periconia</taxon>
    </lineage>
</organism>
<keyword evidence="3" id="KW-1185">Reference proteome</keyword>
<gene>
    <name evidence="2" type="ORF">PDIGIT_LOCUS10695</name>
</gene>
<evidence type="ECO:0000256" key="1">
    <source>
        <dbReference type="SAM" id="MobiDB-lite"/>
    </source>
</evidence>
<evidence type="ECO:0000313" key="2">
    <source>
        <dbReference type="EMBL" id="CAI6337582.1"/>
    </source>
</evidence>
<dbReference type="EMBL" id="CAOQHR010000007">
    <property type="protein sequence ID" value="CAI6337582.1"/>
    <property type="molecule type" value="Genomic_DNA"/>
</dbReference>